<proteinExistence type="predicted"/>
<evidence type="ECO:0000313" key="2">
    <source>
        <dbReference type="EMBL" id="NMN95695.1"/>
    </source>
</evidence>
<organism evidence="2 3">
    <name type="scientific">Antrihabitans stalactiti</name>
    <dbReference type="NCBI Taxonomy" id="2584121"/>
    <lineage>
        <taxon>Bacteria</taxon>
        <taxon>Bacillati</taxon>
        <taxon>Actinomycetota</taxon>
        <taxon>Actinomycetes</taxon>
        <taxon>Mycobacteriales</taxon>
        <taxon>Nocardiaceae</taxon>
        <taxon>Antrihabitans</taxon>
    </lineage>
</organism>
<dbReference type="EMBL" id="VCQU01000003">
    <property type="protein sequence ID" value="NMN95695.1"/>
    <property type="molecule type" value="Genomic_DNA"/>
</dbReference>
<accession>A0A848K9W1</accession>
<reference evidence="2 3" key="2">
    <citation type="submission" date="2020-06" db="EMBL/GenBank/DDBJ databases">
        <title>Antribacter stalactiti gen. nov., sp. nov., a new member of the family Nacardiaceae isolated from a cave.</title>
        <authorList>
            <person name="Kim I.S."/>
        </authorList>
    </citation>
    <scope>NUCLEOTIDE SEQUENCE [LARGE SCALE GENOMIC DNA]</scope>
    <source>
        <strain evidence="2 3">YC2-7</strain>
    </source>
</reference>
<evidence type="ECO:0000256" key="1">
    <source>
        <dbReference type="SAM" id="MobiDB-lite"/>
    </source>
</evidence>
<dbReference type="RefSeq" id="WP_169586796.1">
    <property type="nucleotide sequence ID" value="NZ_VCQU01000003.1"/>
</dbReference>
<feature type="region of interest" description="Disordered" evidence="1">
    <location>
        <begin position="47"/>
        <end position="75"/>
    </location>
</feature>
<keyword evidence="3" id="KW-1185">Reference proteome</keyword>
<dbReference type="Proteomes" id="UP000535543">
    <property type="component" value="Unassembled WGS sequence"/>
</dbReference>
<dbReference type="PROSITE" id="PS51257">
    <property type="entry name" value="PROKAR_LIPOPROTEIN"/>
    <property type="match status" value="1"/>
</dbReference>
<reference evidence="2 3" key="1">
    <citation type="submission" date="2019-05" db="EMBL/GenBank/DDBJ databases">
        <authorList>
            <person name="Lee S.D."/>
        </authorList>
    </citation>
    <scope>NUCLEOTIDE SEQUENCE [LARGE SCALE GENOMIC DNA]</scope>
    <source>
        <strain evidence="2 3">YC2-7</strain>
    </source>
</reference>
<dbReference type="AlphaFoldDB" id="A0A848K9W1"/>
<protein>
    <submittedName>
        <fullName evidence="2">Uncharacterized protein</fullName>
    </submittedName>
</protein>
<evidence type="ECO:0000313" key="3">
    <source>
        <dbReference type="Proteomes" id="UP000535543"/>
    </source>
</evidence>
<sequence>MKSARAQYTRTTRVLSALIATVALILGLSSCGNQKKDFQKQLEQAGFSVSQVREEKSKSTTSKSKKRPKRTTNKTTYEADVKIGKCLVEFEQGKGEKRYYLDEVNDNEPVISLMIDNPKKSDVEAYLKGPDSPCTP</sequence>
<comment type="caution">
    <text evidence="2">The sequence shown here is derived from an EMBL/GenBank/DDBJ whole genome shotgun (WGS) entry which is preliminary data.</text>
</comment>
<gene>
    <name evidence="2" type="ORF">FGL95_11685</name>
</gene>
<name>A0A848K9W1_9NOCA</name>
<feature type="compositionally biased region" description="Basic residues" evidence="1">
    <location>
        <begin position="63"/>
        <end position="72"/>
    </location>
</feature>